<keyword evidence="10" id="KW-0411">Iron-sulfur</keyword>
<feature type="domain" description="Aminotransferase class V" evidence="13">
    <location>
        <begin position="5"/>
        <end position="367"/>
    </location>
</feature>
<evidence type="ECO:0000256" key="12">
    <source>
        <dbReference type="RuleBase" id="RU004504"/>
    </source>
</evidence>
<evidence type="ECO:0000256" key="4">
    <source>
        <dbReference type="ARBA" id="ARBA00012239"/>
    </source>
</evidence>
<organism evidence="14 15">
    <name type="scientific">Agrobacterium burrii</name>
    <dbReference type="NCBI Taxonomy" id="2815339"/>
    <lineage>
        <taxon>Bacteria</taxon>
        <taxon>Pseudomonadati</taxon>
        <taxon>Pseudomonadota</taxon>
        <taxon>Alphaproteobacteria</taxon>
        <taxon>Hyphomicrobiales</taxon>
        <taxon>Rhizobiaceae</taxon>
        <taxon>Rhizobium/Agrobacterium group</taxon>
        <taxon>Agrobacterium</taxon>
        <taxon>Agrobacterium tumefaciens complex</taxon>
    </lineage>
</organism>
<dbReference type="EMBL" id="JAFLNA010000004">
    <property type="protein sequence ID" value="MBO0130912.1"/>
    <property type="molecule type" value="Genomic_DNA"/>
</dbReference>
<evidence type="ECO:0000259" key="13">
    <source>
        <dbReference type="Pfam" id="PF00266"/>
    </source>
</evidence>
<reference evidence="14 15" key="1">
    <citation type="submission" date="2021-03" db="EMBL/GenBank/DDBJ databases">
        <title>Whole genome sequence of Agrobacterium sp. strain Rnr.</title>
        <authorList>
            <person name="Mafakheri H."/>
            <person name="Taghavi S.M."/>
            <person name="Nemanja K."/>
            <person name="Osdaghi E."/>
        </authorList>
    </citation>
    <scope>NUCLEOTIDE SEQUENCE [LARGE SCALE GENOMIC DNA]</scope>
    <source>
        <strain evidence="14 15">Rnr</strain>
    </source>
</reference>
<evidence type="ECO:0000256" key="11">
    <source>
        <dbReference type="ARBA" id="ARBA00050776"/>
    </source>
</evidence>
<accession>A0ABS3EG19</accession>
<evidence type="ECO:0000256" key="3">
    <source>
        <dbReference type="ARBA" id="ARBA00006490"/>
    </source>
</evidence>
<evidence type="ECO:0000313" key="15">
    <source>
        <dbReference type="Proteomes" id="UP000664699"/>
    </source>
</evidence>
<comment type="catalytic activity">
    <reaction evidence="11">
        <text>(sulfur carrier)-H + L-cysteine = (sulfur carrier)-SH + L-alanine</text>
        <dbReference type="Rhea" id="RHEA:43892"/>
        <dbReference type="Rhea" id="RHEA-COMP:14737"/>
        <dbReference type="Rhea" id="RHEA-COMP:14739"/>
        <dbReference type="ChEBI" id="CHEBI:29917"/>
        <dbReference type="ChEBI" id="CHEBI:35235"/>
        <dbReference type="ChEBI" id="CHEBI:57972"/>
        <dbReference type="ChEBI" id="CHEBI:64428"/>
        <dbReference type="EC" id="2.8.1.7"/>
    </reaction>
</comment>
<dbReference type="InterPro" id="IPR015424">
    <property type="entry name" value="PyrdxlP-dep_Trfase"/>
</dbReference>
<dbReference type="InterPro" id="IPR015421">
    <property type="entry name" value="PyrdxlP-dep_Trfase_major"/>
</dbReference>
<name>A0ABS3EG19_9HYPH</name>
<evidence type="ECO:0000256" key="7">
    <source>
        <dbReference type="ARBA" id="ARBA00022723"/>
    </source>
</evidence>
<keyword evidence="6" id="KW-0808">Transferase</keyword>
<keyword evidence="8" id="KW-0663">Pyridoxal phosphate</keyword>
<dbReference type="PROSITE" id="PS00595">
    <property type="entry name" value="AA_TRANSFER_CLASS_5"/>
    <property type="match status" value="1"/>
</dbReference>
<evidence type="ECO:0000256" key="2">
    <source>
        <dbReference type="ARBA" id="ARBA00003120"/>
    </source>
</evidence>
<protein>
    <recommendedName>
        <fullName evidence="5">Cysteine desulfurase</fullName>
        <ecNumber evidence="4">2.8.1.7</ecNumber>
    </recommendedName>
</protein>
<dbReference type="Gene3D" id="3.40.640.10">
    <property type="entry name" value="Type I PLP-dependent aspartate aminotransferase-like (Major domain)"/>
    <property type="match status" value="1"/>
</dbReference>
<evidence type="ECO:0000313" key="14">
    <source>
        <dbReference type="EMBL" id="MBO0130912.1"/>
    </source>
</evidence>
<dbReference type="InterPro" id="IPR020578">
    <property type="entry name" value="Aminotrans_V_PyrdxlP_BS"/>
</dbReference>
<keyword evidence="7" id="KW-0479">Metal-binding</keyword>
<dbReference type="Proteomes" id="UP000664699">
    <property type="component" value="Unassembled WGS sequence"/>
</dbReference>
<evidence type="ECO:0000256" key="6">
    <source>
        <dbReference type="ARBA" id="ARBA00022679"/>
    </source>
</evidence>
<dbReference type="SUPFAM" id="SSF53383">
    <property type="entry name" value="PLP-dependent transferases"/>
    <property type="match status" value="1"/>
</dbReference>
<proteinExistence type="inferred from homology"/>
<sequence>MILSYFDNNATTRPHPEVIEAMMPHFTDFYLNASSAAGRHFGVDGVVGEAKRAIGTLLGSADLAEEIVLTSGASEANSWAIKGLMLGDGDNVVSSAIEHPSVLAALSAIERQGVIVQLAKCTQDGVVDLEAFRSAMRPDTNLVSLMLANNETGVIQPVAQLATIAREIAPNCVIHCDLTQALGRIRVDLFEELFEVDLASFSAHKFHGPKGVGGLFIRSGTRLDALLEGEQEKGRRGGTINTPGAAGMAKAAQIAVARLPEMERVASLRDHFEKLLIEAFPEAKINGKGTRRLPNTSSVTLPSLEANEAVDVLAGRGLCIAGGSACSSGSDAPSHVLTAMGMPYANAFRTIRVSLSNESTSHEIELLVRELMVAANIQHTDNT</sequence>
<keyword evidence="15" id="KW-1185">Reference proteome</keyword>
<evidence type="ECO:0000256" key="8">
    <source>
        <dbReference type="ARBA" id="ARBA00022898"/>
    </source>
</evidence>
<dbReference type="PANTHER" id="PTHR11601">
    <property type="entry name" value="CYSTEINE DESULFURYLASE FAMILY MEMBER"/>
    <property type="match status" value="1"/>
</dbReference>
<dbReference type="EC" id="2.8.1.7" evidence="4"/>
<keyword evidence="9" id="KW-0408">Iron</keyword>
<comment type="function">
    <text evidence="2">Catalyzes the removal of elemental sulfur atoms from cysteine to produce alanine. Seems to participate in the biosynthesis of the nitrogenase metalloclusters by providing the inorganic sulfur required for the Fe-S core formation.</text>
</comment>
<evidence type="ECO:0000256" key="9">
    <source>
        <dbReference type="ARBA" id="ARBA00023004"/>
    </source>
</evidence>
<dbReference type="Pfam" id="PF00266">
    <property type="entry name" value="Aminotran_5"/>
    <property type="match status" value="1"/>
</dbReference>
<dbReference type="PIRSF" id="PIRSF005572">
    <property type="entry name" value="NifS"/>
    <property type="match status" value="1"/>
</dbReference>
<dbReference type="InterPro" id="IPR015422">
    <property type="entry name" value="PyrdxlP-dep_Trfase_small"/>
</dbReference>
<comment type="caution">
    <text evidence="14">The sequence shown here is derived from an EMBL/GenBank/DDBJ whole genome shotgun (WGS) entry which is preliminary data.</text>
</comment>
<comment type="cofactor">
    <cofactor evidence="1 12">
        <name>pyridoxal 5'-phosphate</name>
        <dbReference type="ChEBI" id="CHEBI:597326"/>
    </cofactor>
</comment>
<evidence type="ECO:0000256" key="5">
    <source>
        <dbReference type="ARBA" id="ARBA00013558"/>
    </source>
</evidence>
<dbReference type="Gene3D" id="1.10.260.50">
    <property type="match status" value="1"/>
</dbReference>
<dbReference type="RefSeq" id="WP_207133880.1">
    <property type="nucleotide sequence ID" value="NZ_JAFLNA010000004.1"/>
</dbReference>
<comment type="similarity">
    <text evidence="3">Belongs to the class-V pyridoxal-phosphate-dependent aminotransferase family. NifS/IscS subfamily.</text>
</comment>
<evidence type="ECO:0000256" key="10">
    <source>
        <dbReference type="ARBA" id="ARBA00023014"/>
    </source>
</evidence>
<dbReference type="InterPro" id="IPR016454">
    <property type="entry name" value="Cysteine_dSase"/>
</dbReference>
<dbReference type="PANTHER" id="PTHR11601:SF34">
    <property type="entry name" value="CYSTEINE DESULFURASE"/>
    <property type="match status" value="1"/>
</dbReference>
<dbReference type="Gene3D" id="3.90.1150.10">
    <property type="entry name" value="Aspartate Aminotransferase, domain 1"/>
    <property type="match status" value="1"/>
</dbReference>
<evidence type="ECO:0000256" key="1">
    <source>
        <dbReference type="ARBA" id="ARBA00001933"/>
    </source>
</evidence>
<gene>
    <name evidence="14" type="ORF">JZX89_09135</name>
</gene>
<dbReference type="InterPro" id="IPR000192">
    <property type="entry name" value="Aminotrans_V_dom"/>
</dbReference>